<dbReference type="Gene3D" id="3.40.1010.10">
    <property type="entry name" value="Cobalt-precorrin-4 Transmethylase, Domain 1"/>
    <property type="match status" value="1"/>
</dbReference>
<dbReference type="InterPro" id="IPR006367">
    <property type="entry name" value="Sirohaem_synthase_N"/>
</dbReference>
<evidence type="ECO:0000256" key="1">
    <source>
        <dbReference type="ARBA" id="ARBA00005010"/>
    </source>
</evidence>
<dbReference type="UniPathway" id="UPA00262">
    <property type="reaction ID" value="UER00211"/>
</dbReference>
<dbReference type="GO" id="GO:0051287">
    <property type="term" value="F:NAD binding"/>
    <property type="evidence" value="ECO:0007669"/>
    <property type="project" value="InterPro"/>
</dbReference>
<dbReference type="AlphaFoldDB" id="A0A1C3K436"/>
<dbReference type="GO" id="GO:0009236">
    <property type="term" value="P:cobalamin biosynthetic process"/>
    <property type="evidence" value="ECO:0007669"/>
    <property type="project" value="UniProtKB-UniRule"/>
</dbReference>
<keyword evidence="11 15" id="KW-0511">Multifunctional enzyme</keyword>
<feature type="active site" description="Proton donor" evidence="15 16">
    <location>
        <position position="270"/>
    </location>
</feature>
<evidence type="ECO:0000256" key="16">
    <source>
        <dbReference type="PIRSR" id="PIRSR036426-1"/>
    </source>
</evidence>
<dbReference type="GO" id="GO:0019354">
    <property type="term" value="P:siroheme biosynthetic process"/>
    <property type="evidence" value="ECO:0007669"/>
    <property type="project" value="UniProtKB-UniRule"/>
</dbReference>
<keyword evidence="15" id="KW-0597">Phosphoprotein</keyword>
<feature type="binding site" evidence="15">
    <location>
        <begin position="43"/>
        <end position="44"/>
    </location>
    <ligand>
        <name>NAD(+)</name>
        <dbReference type="ChEBI" id="CHEBI:57540"/>
    </ligand>
</feature>
<dbReference type="KEGG" id="odi:ODI_R3329"/>
<reference evidence="22 23" key="2">
    <citation type="submission" date="2017-08" db="EMBL/GenBank/DDBJ databases">
        <authorList>
            <person name="de Groot N.N."/>
        </authorList>
    </citation>
    <scope>NUCLEOTIDE SEQUENCE [LARGE SCALE GENOMIC DNA]</scope>
    <source>
        <strain evidence="22">Orrdi1</strain>
    </source>
</reference>
<dbReference type="InterPro" id="IPR006366">
    <property type="entry name" value="CobA/CysG_C"/>
</dbReference>
<dbReference type="InterPro" id="IPR028281">
    <property type="entry name" value="Sirohaem_synthase_central"/>
</dbReference>
<dbReference type="Pfam" id="PF00590">
    <property type="entry name" value="TP_methylase"/>
    <property type="match status" value="1"/>
</dbReference>
<feature type="domain" description="Tetrapyrrole methylase" evidence="18">
    <location>
        <begin position="217"/>
        <end position="428"/>
    </location>
</feature>
<feature type="binding site" evidence="15">
    <location>
        <begin position="302"/>
        <end position="304"/>
    </location>
    <ligand>
        <name>S-adenosyl-L-methionine</name>
        <dbReference type="ChEBI" id="CHEBI:59789"/>
    </ligand>
</feature>
<dbReference type="Gene3D" id="3.30.160.110">
    <property type="entry name" value="Siroheme synthase, domain 2"/>
    <property type="match status" value="1"/>
</dbReference>
<keyword evidence="9 15" id="KW-0456">Lyase</keyword>
<feature type="binding site" evidence="15">
    <location>
        <begin position="22"/>
        <end position="23"/>
    </location>
    <ligand>
        <name>NAD(+)</name>
        <dbReference type="ChEBI" id="CHEBI:57540"/>
    </ligand>
</feature>
<feature type="active site" description="Proton acceptor" evidence="15 16">
    <location>
        <position position="248"/>
    </location>
</feature>
<comment type="similarity">
    <text evidence="15">In the C-terminal section; belongs to the precorrin methyltransferase family.</text>
</comment>
<evidence type="ECO:0000256" key="6">
    <source>
        <dbReference type="ARBA" id="ARBA00022691"/>
    </source>
</evidence>
<sequence length="466" mass="49461">MKLFPLFADLAHRPVLVVGGGDVAQRKVQALREAGAAVTVGAPALTETLQAWTDAGAIRHLAGTFTPAWLDGQWLVIAATDDRAVNAAVAQAGQAQLRFVNVVDDPELSSFQVPAIVDRSPLVIAISSSGAAPVLARRLRERIESMFDHALGPLAALSARHRARIRERRAGMANRRGFYDWLLDGPVLRLLRQGRPAEAEAALLEALDTAEAPPAGRVTLVGAGPGDAGLLTLKALRALNEADVILHDRLVADDVLALARRDAERIFVGKQPGEDHAATQARIHVLMRERAQAGQRVVRLKGGDAFIFGRGGEELESLRAHGIPYEVVPGVTAALACAAYGGVPLTHRDHAQSVQFITAHSKEEKDTLDWPALARPGQTLAFYMGVIQLGRLAGKLMAHGRDPATPCALIENGGRANQRALYAPLGQIAARAQAAGIHPPALCIVGEVAGLGPKLAWFGEVLPAQD</sequence>
<feature type="binding site" evidence="15">
    <location>
        <begin position="332"/>
        <end position="333"/>
    </location>
    <ligand>
        <name>S-adenosyl-L-methionine</name>
        <dbReference type="ChEBI" id="CHEBI:59789"/>
    </ligand>
</feature>
<evidence type="ECO:0000256" key="12">
    <source>
        <dbReference type="ARBA" id="ARBA00025705"/>
    </source>
</evidence>
<dbReference type="Pfam" id="PF13241">
    <property type="entry name" value="NAD_binding_7"/>
    <property type="match status" value="1"/>
</dbReference>
<feature type="binding site" evidence="15">
    <location>
        <position position="413"/>
    </location>
    <ligand>
        <name>S-adenosyl-L-methionine</name>
        <dbReference type="ChEBI" id="CHEBI:59789"/>
    </ligand>
</feature>
<dbReference type="FunFam" id="3.40.1010.10:FF:000001">
    <property type="entry name" value="Siroheme synthase"/>
    <property type="match status" value="1"/>
</dbReference>
<comment type="pathway">
    <text evidence="1 15">Porphyrin-containing compound metabolism; siroheme biosynthesis; sirohydrochlorin from precorrin-2: step 1/1.</text>
</comment>
<evidence type="ECO:0000256" key="9">
    <source>
        <dbReference type="ARBA" id="ARBA00023239"/>
    </source>
</evidence>
<dbReference type="InterPro" id="IPR014777">
    <property type="entry name" value="4pyrrole_Mease_sub1"/>
</dbReference>
<dbReference type="SUPFAM" id="SSF75615">
    <property type="entry name" value="Siroheme synthase middle domains-like"/>
    <property type="match status" value="1"/>
</dbReference>
<dbReference type="NCBIfam" id="TIGR01470">
    <property type="entry name" value="cysG_Nterm"/>
    <property type="match status" value="1"/>
</dbReference>
<comment type="catalytic activity">
    <reaction evidence="15">
        <text>uroporphyrinogen III + 2 S-adenosyl-L-methionine = precorrin-2 + 2 S-adenosyl-L-homocysteine + H(+)</text>
        <dbReference type="Rhea" id="RHEA:32459"/>
        <dbReference type="ChEBI" id="CHEBI:15378"/>
        <dbReference type="ChEBI" id="CHEBI:57308"/>
        <dbReference type="ChEBI" id="CHEBI:57856"/>
        <dbReference type="ChEBI" id="CHEBI:58827"/>
        <dbReference type="ChEBI" id="CHEBI:59789"/>
        <dbReference type="EC" id="2.1.1.107"/>
    </reaction>
</comment>
<evidence type="ECO:0000256" key="17">
    <source>
        <dbReference type="RuleBase" id="RU003960"/>
    </source>
</evidence>
<comment type="pathway">
    <text evidence="14 15">Cofactor biosynthesis; adenosylcobalamin biosynthesis; precorrin-2 from uroporphyrinogen III: step 1/1.</text>
</comment>
<keyword evidence="23" id="KW-1185">Reference proteome</keyword>
<dbReference type="HAMAP" id="MF_01646">
    <property type="entry name" value="Siroheme_synth"/>
    <property type="match status" value="1"/>
</dbReference>
<comment type="function">
    <text evidence="15">Multifunctional enzyme that catalyzes the SAM-dependent methylations of uroporphyrinogen III at position C-2 and C-7 to form precorrin-2 via precorrin-1. Then it catalyzes the NAD-dependent ring dehydrogenation of precorrin-2 to yield sirohydrochlorin. Finally, it catalyzes the ferrochelation of sirohydrochlorin to yield siroheme.</text>
</comment>
<evidence type="ECO:0000259" key="20">
    <source>
        <dbReference type="Pfam" id="PF14824"/>
    </source>
</evidence>
<dbReference type="GO" id="GO:0043115">
    <property type="term" value="F:precorrin-2 dehydrogenase activity"/>
    <property type="evidence" value="ECO:0007669"/>
    <property type="project" value="UniProtKB-UniRule"/>
</dbReference>
<feature type="domain" description="Sirohaem synthase dimerisation" evidence="19">
    <location>
        <begin position="150"/>
        <end position="207"/>
    </location>
</feature>
<evidence type="ECO:0000256" key="3">
    <source>
        <dbReference type="ARBA" id="ARBA00022573"/>
    </source>
</evidence>
<gene>
    <name evidence="15" type="primary">cysG</name>
    <name evidence="21" type="ORF">ODI_03030</name>
    <name evidence="22" type="ORF">ODI_R3329</name>
</gene>
<accession>A0A1C3K436</accession>
<dbReference type="GO" id="GO:0051266">
    <property type="term" value="F:sirohydrochlorin ferrochelatase activity"/>
    <property type="evidence" value="ECO:0007669"/>
    <property type="project" value="UniProtKB-EC"/>
</dbReference>
<reference evidence="21 23" key="1">
    <citation type="submission" date="2016-06" db="EMBL/GenBank/DDBJ databases">
        <authorList>
            <person name="Kjaerup R.B."/>
            <person name="Dalgaard T.S."/>
            <person name="Juul-Madsen H.R."/>
        </authorList>
    </citation>
    <scope>NUCLEOTIDE SEQUENCE [LARGE SCALE GENOMIC DNA]</scope>
    <source>
        <strain evidence="21">Orrdi1</strain>
    </source>
</reference>
<feature type="region of interest" description="Uroporphyrinogen-III C-methyltransferase" evidence="15">
    <location>
        <begin position="216"/>
        <end position="466"/>
    </location>
</feature>
<dbReference type="PANTHER" id="PTHR45790">
    <property type="entry name" value="SIROHEME SYNTHASE-RELATED"/>
    <property type="match status" value="1"/>
</dbReference>
<dbReference type="PANTHER" id="PTHR45790:SF1">
    <property type="entry name" value="SIROHEME SYNTHASE"/>
    <property type="match status" value="1"/>
</dbReference>
<dbReference type="Gene3D" id="3.30.950.10">
    <property type="entry name" value="Methyltransferase, Cobalt-precorrin-4 Transmethylase, Domain 2"/>
    <property type="match status" value="1"/>
</dbReference>
<dbReference type="UniPathway" id="UPA00148">
    <property type="reaction ID" value="UER00211"/>
</dbReference>
<dbReference type="EC" id="1.3.1.76" evidence="15"/>
<dbReference type="RefSeq" id="WP_067755599.1">
    <property type="nucleotide sequence ID" value="NZ_LT907988.1"/>
</dbReference>
<evidence type="ECO:0000259" key="18">
    <source>
        <dbReference type="Pfam" id="PF00590"/>
    </source>
</evidence>
<evidence type="ECO:0000313" key="23">
    <source>
        <dbReference type="Proteomes" id="UP000078558"/>
    </source>
</evidence>
<dbReference type="STRING" id="1851544.ODI_03030"/>
<dbReference type="EC" id="4.99.1.4" evidence="15"/>
<dbReference type="OrthoDB" id="9815856at2"/>
<dbReference type="NCBIfam" id="NF004790">
    <property type="entry name" value="PRK06136.1"/>
    <property type="match status" value="1"/>
</dbReference>
<evidence type="ECO:0000313" key="21">
    <source>
        <dbReference type="EMBL" id="SBT26214.1"/>
    </source>
</evidence>
<dbReference type="Gene3D" id="1.10.8.210">
    <property type="entry name" value="Sirohaem synthase, dimerisation domain"/>
    <property type="match status" value="1"/>
</dbReference>
<dbReference type="PROSITE" id="PS00840">
    <property type="entry name" value="SUMT_2"/>
    <property type="match status" value="1"/>
</dbReference>
<dbReference type="CDD" id="cd11642">
    <property type="entry name" value="SUMT"/>
    <property type="match status" value="1"/>
</dbReference>
<dbReference type="InterPro" id="IPR036291">
    <property type="entry name" value="NAD(P)-bd_dom_sf"/>
</dbReference>
<comment type="catalytic activity">
    <reaction evidence="15">
        <text>siroheme + 2 H(+) = sirohydrochlorin + Fe(2+)</text>
        <dbReference type="Rhea" id="RHEA:24360"/>
        <dbReference type="ChEBI" id="CHEBI:15378"/>
        <dbReference type="ChEBI" id="CHEBI:29033"/>
        <dbReference type="ChEBI" id="CHEBI:58351"/>
        <dbReference type="ChEBI" id="CHEBI:60052"/>
        <dbReference type="EC" id="4.99.1.4"/>
    </reaction>
</comment>
<dbReference type="EMBL" id="LT907988">
    <property type="protein sequence ID" value="SOE51287.1"/>
    <property type="molecule type" value="Genomic_DNA"/>
</dbReference>
<dbReference type="InterPro" id="IPR014776">
    <property type="entry name" value="4pyrrole_Mease_sub2"/>
</dbReference>
<evidence type="ECO:0000256" key="15">
    <source>
        <dbReference type="HAMAP-Rule" id="MF_01646"/>
    </source>
</evidence>
<feature type="modified residue" description="Phosphoserine" evidence="15">
    <location>
        <position position="128"/>
    </location>
</feature>
<evidence type="ECO:0000256" key="4">
    <source>
        <dbReference type="ARBA" id="ARBA00022603"/>
    </source>
</evidence>
<feature type="binding site" evidence="15">
    <location>
        <position position="384"/>
    </location>
    <ligand>
        <name>S-adenosyl-L-methionine</name>
        <dbReference type="ChEBI" id="CHEBI:59789"/>
    </ligand>
</feature>
<dbReference type="InterPro" id="IPR050161">
    <property type="entry name" value="Siro_Cobalamin_biosynth"/>
</dbReference>
<keyword evidence="10 15" id="KW-0627">Porphyrin biosynthesis</keyword>
<dbReference type="NCBIfam" id="TIGR01469">
    <property type="entry name" value="cobA_cysG_Cterm"/>
    <property type="match status" value="1"/>
</dbReference>
<evidence type="ECO:0000256" key="14">
    <source>
        <dbReference type="ARBA" id="ARBA00060548"/>
    </source>
</evidence>
<dbReference type="GO" id="GO:0004851">
    <property type="term" value="F:uroporphyrin-III C-methyltransferase activity"/>
    <property type="evidence" value="ECO:0007669"/>
    <property type="project" value="UniProtKB-UniRule"/>
</dbReference>
<organism evidence="21 23">
    <name type="scientific">Orrella dioscoreae</name>
    <dbReference type="NCBI Taxonomy" id="1851544"/>
    <lineage>
        <taxon>Bacteria</taxon>
        <taxon>Pseudomonadati</taxon>
        <taxon>Pseudomonadota</taxon>
        <taxon>Betaproteobacteria</taxon>
        <taxon>Burkholderiales</taxon>
        <taxon>Alcaligenaceae</taxon>
        <taxon>Orrella</taxon>
    </lineage>
</organism>
<comment type="similarity">
    <text evidence="2 17">Belongs to the precorrin methyltransferase family.</text>
</comment>
<evidence type="ECO:0000259" key="19">
    <source>
        <dbReference type="Pfam" id="PF10414"/>
    </source>
</evidence>
<evidence type="ECO:0000256" key="13">
    <source>
        <dbReference type="ARBA" id="ARBA00047561"/>
    </source>
</evidence>
<name>A0A1C3K436_9BURK</name>
<dbReference type="Proteomes" id="UP000078558">
    <property type="component" value="Chromosome I"/>
</dbReference>
<protein>
    <recommendedName>
        <fullName evidence="15">Siroheme synthase</fullName>
    </recommendedName>
    <domain>
        <recommendedName>
            <fullName evidence="15">Uroporphyrinogen-III C-methyltransferase</fullName>
            <shortName evidence="15">Urogen III methylase</shortName>
            <ecNumber evidence="15">2.1.1.107</ecNumber>
        </recommendedName>
        <alternativeName>
            <fullName evidence="15">SUMT</fullName>
        </alternativeName>
        <alternativeName>
            <fullName evidence="15">Uroporphyrinogen III methylase</fullName>
            <shortName evidence="15">UROM</shortName>
        </alternativeName>
    </domain>
    <domain>
        <recommendedName>
            <fullName evidence="15">Precorrin-2 dehydrogenase</fullName>
            <ecNumber evidence="15">1.3.1.76</ecNumber>
        </recommendedName>
    </domain>
    <domain>
        <recommendedName>
            <fullName evidence="15">Sirohydrochlorin ferrochelatase</fullName>
            <ecNumber evidence="15">4.99.1.4</ecNumber>
        </recommendedName>
    </domain>
</protein>
<proteinExistence type="inferred from homology"/>
<keyword evidence="7 15" id="KW-0560">Oxidoreductase</keyword>
<comment type="pathway">
    <text evidence="12 15">Porphyrin-containing compound metabolism; siroheme biosynthesis; precorrin-2 from uroporphyrinogen III: step 1/1.</text>
</comment>
<feature type="region of interest" description="Precorrin-2 dehydrogenase / sirohydrochlorin ferrochelatase" evidence="15">
    <location>
        <begin position="1"/>
        <end position="203"/>
    </location>
</feature>
<evidence type="ECO:0000313" key="22">
    <source>
        <dbReference type="EMBL" id="SOE51287.1"/>
    </source>
</evidence>
<evidence type="ECO:0000256" key="5">
    <source>
        <dbReference type="ARBA" id="ARBA00022679"/>
    </source>
</evidence>
<evidence type="ECO:0000256" key="7">
    <source>
        <dbReference type="ARBA" id="ARBA00023002"/>
    </source>
</evidence>
<comment type="pathway">
    <text evidence="15">Porphyrin-containing compound metabolism; siroheme biosynthesis; siroheme from sirohydrochlorin: step 1/1.</text>
</comment>
<feature type="binding site" evidence="15">
    <location>
        <position position="225"/>
    </location>
    <ligand>
        <name>S-adenosyl-L-methionine</name>
        <dbReference type="ChEBI" id="CHEBI:59789"/>
    </ligand>
</feature>
<evidence type="ECO:0000256" key="8">
    <source>
        <dbReference type="ARBA" id="ARBA00023027"/>
    </source>
</evidence>
<dbReference type="InterPro" id="IPR000878">
    <property type="entry name" value="4pyrrol_Mease"/>
</dbReference>
<dbReference type="EMBL" id="FLRC01000029">
    <property type="protein sequence ID" value="SBT26214.1"/>
    <property type="molecule type" value="Genomic_DNA"/>
</dbReference>
<dbReference type="Pfam" id="PF10414">
    <property type="entry name" value="CysG_dimeriser"/>
    <property type="match status" value="1"/>
</dbReference>
<keyword evidence="4 15" id="KW-0489">Methyltransferase</keyword>
<keyword evidence="5 15" id="KW-0808">Transferase</keyword>
<keyword evidence="8 15" id="KW-0520">NAD</keyword>
<comment type="pathway">
    <text evidence="15">Cofactor biosynthesis; adenosylcobalamin biosynthesis; sirohydrochlorin from precorrin-2: step 1/1.</text>
</comment>
<dbReference type="PIRSF" id="PIRSF036426">
    <property type="entry name" value="Sirohaem_synth"/>
    <property type="match status" value="1"/>
</dbReference>
<dbReference type="NCBIfam" id="NF007922">
    <property type="entry name" value="PRK10637.1"/>
    <property type="match status" value="1"/>
</dbReference>
<dbReference type="SUPFAM" id="SSF53790">
    <property type="entry name" value="Tetrapyrrole methylase"/>
    <property type="match status" value="1"/>
</dbReference>
<feature type="domain" description="Siroheme synthase central" evidence="20">
    <location>
        <begin position="119"/>
        <end position="146"/>
    </location>
</feature>
<comment type="catalytic activity">
    <reaction evidence="13 15">
        <text>precorrin-2 + NAD(+) = sirohydrochlorin + NADH + 2 H(+)</text>
        <dbReference type="Rhea" id="RHEA:15613"/>
        <dbReference type="ChEBI" id="CHEBI:15378"/>
        <dbReference type="ChEBI" id="CHEBI:57540"/>
        <dbReference type="ChEBI" id="CHEBI:57945"/>
        <dbReference type="ChEBI" id="CHEBI:58351"/>
        <dbReference type="ChEBI" id="CHEBI:58827"/>
        <dbReference type="EC" id="1.3.1.76"/>
    </reaction>
</comment>
<dbReference type="EC" id="2.1.1.107" evidence="15"/>
<dbReference type="GO" id="GO:0032259">
    <property type="term" value="P:methylation"/>
    <property type="evidence" value="ECO:0007669"/>
    <property type="project" value="UniProtKB-KW"/>
</dbReference>
<keyword evidence="6 15" id="KW-0949">S-adenosyl-L-methionine</keyword>
<dbReference type="InterPro" id="IPR012409">
    <property type="entry name" value="Sirohaem_synth"/>
</dbReference>
<dbReference type="InterPro" id="IPR035996">
    <property type="entry name" value="4pyrrol_Methylase_sf"/>
</dbReference>
<dbReference type="InterPro" id="IPR019478">
    <property type="entry name" value="Sirohaem_synthase_dimer_dom"/>
</dbReference>
<feature type="binding site" evidence="15">
    <location>
        <position position="307"/>
    </location>
    <ligand>
        <name>S-adenosyl-L-methionine</name>
        <dbReference type="ChEBI" id="CHEBI:59789"/>
    </ligand>
</feature>
<dbReference type="PROSITE" id="PS00839">
    <property type="entry name" value="SUMT_1"/>
    <property type="match status" value="1"/>
</dbReference>
<dbReference type="InterPro" id="IPR037115">
    <property type="entry name" value="Sirohaem_synt_dimer_dom_sf"/>
</dbReference>
<keyword evidence="3 15" id="KW-0169">Cobalamin biosynthesis</keyword>
<dbReference type="SUPFAM" id="SSF51735">
    <property type="entry name" value="NAD(P)-binding Rossmann-fold domains"/>
    <property type="match status" value="1"/>
</dbReference>
<dbReference type="Gene3D" id="3.40.50.720">
    <property type="entry name" value="NAD(P)-binding Rossmann-like Domain"/>
    <property type="match status" value="1"/>
</dbReference>
<evidence type="ECO:0000256" key="11">
    <source>
        <dbReference type="ARBA" id="ARBA00023268"/>
    </source>
</evidence>
<evidence type="ECO:0000256" key="2">
    <source>
        <dbReference type="ARBA" id="ARBA00005879"/>
    </source>
</evidence>
<comment type="similarity">
    <text evidence="15">In the N-terminal section; belongs to the precorrin-2 dehydrogenase / sirohydrochlorin ferrochelatase family.</text>
</comment>
<evidence type="ECO:0000256" key="10">
    <source>
        <dbReference type="ARBA" id="ARBA00023244"/>
    </source>
</evidence>
<dbReference type="Pfam" id="PF14824">
    <property type="entry name" value="Sirohm_synth_M"/>
    <property type="match status" value="1"/>
</dbReference>
<dbReference type="FunFam" id="3.30.950.10:FF:000001">
    <property type="entry name" value="Siroheme synthase"/>
    <property type="match status" value="1"/>
</dbReference>
<dbReference type="InterPro" id="IPR003043">
    <property type="entry name" value="Uropor_MeTrfase_CS"/>
</dbReference>